<dbReference type="GO" id="GO:0016020">
    <property type="term" value="C:membrane"/>
    <property type="evidence" value="ECO:0007669"/>
    <property type="project" value="UniProtKB-SubCell"/>
</dbReference>
<dbReference type="Proteomes" id="UP001144323">
    <property type="component" value="Unassembled WGS sequence"/>
</dbReference>
<comment type="caution">
    <text evidence="9">The sequence shown here is derived from an EMBL/GenBank/DDBJ whole genome shotgun (WGS) entry which is preliminary data.</text>
</comment>
<dbReference type="AlphaFoldDB" id="A0A9W6GV89"/>
<dbReference type="PANTHER" id="PTHR33162">
    <property type="entry name" value="SEC-INDEPENDENT PROTEIN TRANSLOCASE PROTEIN TATA, CHLOROPLASTIC"/>
    <property type="match status" value="1"/>
</dbReference>
<dbReference type="InterPro" id="IPR003369">
    <property type="entry name" value="TatA/B/E"/>
</dbReference>
<protein>
    <recommendedName>
        <fullName evidence="11">Sec-independent protein translocase protein TatB</fullName>
    </recommendedName>
</protein>
<evidence type="ECO:0000313" key="10">
    <source>
        <dbReference type="Proteomes" id="UP001144323"/>
    </source>
</evidence>
<dbReference type="EMBL" id="BSEC01000001">
    <property type="protein sequence ID" value="GLI93647.1"/>
    <property type="molecule type" value="Genomic_DNA"/>
</dbReference>
<evidence type="ECO:0000256" key="7">
    <source>
        <dbReference type="ARBA" id="ARBA00023136"/>
    </source>
</evidence>
<organism evidence="9 10">
    <name type="scientific">Methylocystis echinoides</name>
    <dbReference type="NCBI Taxonomy" id="29468"/>
    <lineage>
        <taxon>Bacteria</taxon>
        <taxon>Pseudomonadati</taxon>
        <taxon>Pseudomonadota</taxon>
        <taxon>Alphaproteobacteria</taxon>
        <taxon>Hyphomicrobiales</taxon>
        <taxon>Methylocystaceae</taxon>
        <taxon>Methylocystis</taxon>
    </lineage>
</organism>
<keyword evidence="4" id="KW-0653">Protein transport</keyword>
<feature type="region of interest" description="Disordered" evidence="8">
    <location>
        <begin position="128"/>
        <end position="169"/>
    </location>
</feature>
<keyword evidence="3" id="KW-0812">Transmembrane</keyword>
<keyword evidence="2" id="KW-0813">Transport</keyword>
<comment type="subcellular location">
    <subcellularLocation>
        <location evidence="1">Membrane</location>
        <topology evidence="1">Single-pass membrane protein</topology>
    </subcellularLocation>
</comment>
<evidence type="ECO:0000256" key="5">
    <source>
        <dbReference type="ARBA" id="ARBA00022989"/>
    </source>
</evidence>
<gene>
    <name evidence="9" type="ORF">LMG27198_26390</name>
</gene>
<dbReference type="GO" id="GO:0015031">
    <property type="term" value="P:protein transport"/>
    <property type="evidence" value="ECO:0007669"/>
    <property type="project" value="UniProtKB-KW"/>
</dbReference>
<evidence type="ECO:0008006" key="11">
    <source>
        <dbReference type="Google" id="ProtNLM"/>
    </source>
</evidence>
<keyword evidence="5" id="KW-1133">Transmembrane helix</keyword>
<feature type="region of interest" description="Disordered" evidence="8">
    <location>
        <begin position="1"/>
        <end position="20"/>
    </location>
</feature>
<feature type="compositionally biased region" description="Basic and acidic residues" evidence="8">
    <location>
        <begin position="160"/>
        <end position="169"/>
    </location>
</feature>
<accession>A0A9W6GV89</accession>
<dbReference type="PANTHER" id="PTHR33162:SF1">
    <property type="entry name" value="SEC-INDEPENDENT PROTEIN TRANSLOCASE PROTEIN TATA, CHLOROPLASTIC"/>
    <property type="match status" value="1"/>
</dbReference>
<dbReference type="Gene3D" id="1.20.5.3310">
    <property type="match status" value="1"/>
</dbReference>
<evidence type="ECO:0000313" key="9">
    <source>
        <dbReference type="EMBL" id="GLI93647.1"/>
    </source>
</evidence>
<evidence type="ECO:0000256" key="4">
    <source>
        <dbReference type="ARBA" id="ARBA00022927"/>
    </source>
</evidence>
<dbReference type="Pfam" id="PF02416">
    <property type="entry name" value="TatA_B_E"/>
    <property type="match status" value="1"/>
</dbReference>
<reference evidence="9" key="1">
    <citation type="journal article" date="2023" name="Int. J. Syst. Evol. Microbiol.">
        <title>Methylocystis iwaonis sp. nov., a type II methane-oxidizing bacterium from surface soil of a rice paddy field in Japan, and emended description of the genus Methylocystis (ex Whittenbury et al. 1970) Bowman et al. 1993.</title>
        <authorList>
            <person name="Kaise H."/>
            <person name="Sawadogo J.B."/>
            <person name="Alam M.S."/>
            <person name="Ueno C."/>
            <person name="Dianou D."/>
            <person name="Shinjo R."/>
            <person name="Asakawa S."/>
        </authorList>
    </citation>
    <scope>NUCLEOTIDE SEQUENCE</scope>
    <source>
        <strain evidence="9">LMG27198</strain>
    </source>
</reference>
<proteinExistence type="predicted"/>
<name>A0A9W6GV89_9HYPH</name>
<keyword evidence="7" id="KW-0472">Membrane</keyword>
<sequence length="169" mass="18251">MQIASVPSPACGGGTGRGSTRFTPSQISLRAPHMFDFDAGKLIVIGIVALIAIPSKDLPRVLRTVGQVAGRMRRMAAEFQGQFMEAMREAELVDLKKEFEETNRKIMDSVKLDGAFDPLAEARKQMTQAVEAKIPANPLAPHEDAESDAPQDEEPPVPAPKDEGAPDKS</sequence>
<feature type="compositionally biased region" description="Acidic residues" evidence="8">
    <location>
        <begin position="145"/>
        <end position="155"/>
    </location>
</feature>
<evidence type="ECO:0000256" key="1">
    <source>
        <dbReference type="ARBA" id="ARBA00004167"/>
    </source>
</evidence>
<keyword evidence="6" id="KW-0811">Translocation</keyword>
<evidence type="ECO:0000256" key="6">
    <source>
        <dbReference type="ARBA" id="ARBA00023010"/>
    </source>
</evidence>
<evidence type="ECO:0000256" key="2">
    <source>
        <dbReference type="ARBA" id="ARBA00022448"/>
    </source>
</evidence>
<evidence type="ECO:0000256" key="8">
    <source>
        <dbReference type="SAM" id="MobiDB-lite"/>
    </source>
</evidence>
<keyword evidence="10" id="KW-1185">Reference proteome</keyword>
<evidence type="ECO:0000256" key="3">
    <source>
        <dbReference type="ARBA" id="ARBA00022692"/>
    </source>
</evidence>